<dbReference type="Gene3D" id="3.90.1150.10">
    <property type="entry name" value="Aspartate Aminotransferase, domain 1"/>
    <property type="match status" value="1"/>
</dbReference>
<evidence type="ECO:0000313" key="5">
    <source>
        <dbReference type="Proteomes" id="UP001597227"/>
    </source>
</evidence>
<evidence type="ECO:0000256" key="2">
    <source>
        <dbReference type="ARBA" id="ARBA00022898"/>
    </source>
</evidence>
<keyword evidence="5" id="KW-1185">Reference proteome</keyword>
<dbReference type="PANTHER" id="PTHR11601">
    <property type="entry name" value="CYSTEINE DESULFURYLASE FAMILY MEMBER"/>
    <property type="match status" value="1"/>
</dbReference>
<dbReference type="Proteomes" id="UP001597227">
    <property type="component" value="Unassembled WGS sequence"/>
</dbReference>
<dbReference type="Gene3D" id="3.40.640.10">
    <property type="entry name" value="Type I PLP-dependent aspartate aminotransferase-like (Major domain)"/>
    <property type="match status" value="1"/>
</dbReference>
<dbReference type="SUPFAM" id="SSF53383">
    <property type="entry name" value="PLP-dependent transferases"/>
    <property type="match status" value="1"/>
</dbReference>
<reference evidence="5" key="1">
    <citation type="journal article" date="2019" name="Int. J. Syst. Evol. Microbiol.">
        <title>The Global Catalogue of Microorganisms (GCM) 10K type strain sequencing project: providing services to taxonomists for standard genome sequencing and annotation.</title>
        <authorList>
            <consortium name="The Broad Institute Genomics Platform"/>
            <consortium name="The Broad Institute Genome Sequencing Center for Infectious Disease"/>
            <person name="Wu L."/>
            <person name="Ma J."/>
        </authorList>
    </citation>
    <scope>NUCLEOTIDE SEQUENCE [LARGE SCALE GENOMIC DNA]</scope>
    <source>
        <strain evidence="5">CCUG 15531</strain>
    </source>
</reference>
<dbReference type="EMBL" id="JBHUEK010000007">
    <property type="protein sequence ID" value="MFD1778072.1"/>
    <property type="molecule type" value="Genomic_DNA"/>
</dbReference>
<dbReference type="Pfam" id="PF00266">
    <property type="entry name" value="Aminotran_5"/>
    <property type="match status" value="1"/>
</dbReference>
<dbReference type="PANTHER" id="PTHR11601:SF36">
    <property type="entry name" value="CYSTEINE DESULFURASE NIFS-RELATED"/>
    <property type="match status" value="1"/>
</dbReference>
<dbReference type="InterPro" id="IPR016454">
    <property type="entry name" value="Cysteine_dSase"/>
</dbReference>
<gene>
    <name evidence="4" type="ORF">ACFSFW_05280</name>
</gene>
<sequence length="372" mass="40971">MIYLDYAATTPIREEALQVFTEVSTNYYGNPSSLHDVGSNAKQLLELCRKELADTINGEPEGVYFTSGGSESNHLAIRSLLEARKAKGNHLITSSTEHSSVHHVCKQLETEGYDVTYLPADRYGQVRLEDLQSAITDKTIFVSIQFANPEIGTIQPIVEIGTYLHERNILFHTDCVQAFGKIPIDVKKAHIDSLSISSHKLYGPKGVGACYIRPSVMWKMLIPGTSHENGFRPGTVNVPGIASFITAAQLICSEMEMNTKKNQGLRDRLLSGLSTLKKEIIVEGHPTDQLPHIVGLSVVGIQGQYIMLECNRHGIAISTGSACQIGKQTPSKTMLAIGKTEDEAKQLIRISFGRMTTTEDIDKVVEVLRYIV</sequence>
<comment type="caution">
    <text evidence="4">The sequence shown here is derived from an EMBL/GenBank/DDBJ whole genome shotgun (WGS) entry which is preliminary data.</text>
</comment>
<keyword evidence="2" id="KW-0663">Pyridoxal phosphate</keyword>
<evidence type="ECO:0000313" key="4">
    <source>
        <dbReference type="EMBL" id="MFD1778072.1"/>
    </source>
</evidence>
<proteinExistence type="predicted"/>
<dbReference type="RefSeq" id="WP_388035769.1">
    <property type="nucleotide sequence ID" value="NZ_JBHUEK010000007.1"/>
</dbReference>
<evidence type="ECO:0000256" key="1">
    <source>
        <dbReference type="ARBA" id="ARBA00001933"/>
    </source>
</evidence>
<dbReference type="InterPro" id="IPR015421">
    <property type="entry name" value="PyrdxlP-dep_Trfase_major"/>
</dbReference>
<accession>A0ABW4ML93</accession>
<protein>
    <submittedName>
        <fullName evidence="4">IscS subfamily cysteine desulfurase</fullName>
    </submittedName>
</protein>
<comment type="cofactor">
    <cofactor evidence="1">
        <name>pyridoxal 5'-phosphate</name>
        <dbReference type="ChEBI" id="CHEBI:597326"/>
    </cofactor>
</comment>
<dbReference type="InterPro" id="IPR015422">
    <property type="entry name" value="PyrdxlP-dep_Trfase_small"/>
</dbReference>
<evidence type="ECO:0000259" key="3">
    <source>
        <dbReference type="Pfam" id="PF00266"/>
    </source>
</evidence>
<organism evidence="4 5">
    <name type="scientific">Fredinandcohnia salidurans</name>
    <dbReference type="NCBI Taxonomy" id="2595041"/>
    <lineage>
        <taxon>Bacteria</taxon>
        <taxon>Bacillati</taxon>
        <taxon>Bacillota</taxon>
        <taxon>Bacilli</taxon>
        <taxon>Bacillales</taxon>
        <taxon>Bacillaceae</taxon>
        <taxon>Fredinandcohnia</taxon>
    </lineage>
</organism>
<feature type="domain" description="Aminotransferase class V" evidence="3">
    <location>
        <begin position="2"/>
        <end position="364"/>
    </location>
</feature>
<dbReference type="NCBIfam" id="NF002806">
    <property type="entry name" value="PRK02948.1"/>
    <property type="match status" value="1"/>
</dbReference>
<dbReference type="PIRSF" id="PIRSF005572">
    <property type="entry name" value="NifS"/>
    <property type="match status" value="1"/>
</dbReference>
<dbReference type="InterPro" id="IPR000192">
    <property type="entry name" value="Aminotrans_V_dom"/>
</dbReference>
<name>A0ABW4ML93_9BACI</name>
<dbReference type="InterPro" id="IPR015424">
    <property type="entry name" value="PyrdxlP-dep_Trfase"/>
</dbReference>